<reference evidence="2 3" key="1">
    <citation type="journal article" date="2024" name="Plant Biotechnol. J.">
        <title>Dendrobium thyrsiflorum genome and its molecular insights into genes involved in important horticultural traits.</title>
        <authorList>
            <person name="Chen B."/>
            <person name="Wang J.Y."/>
            <person name="Zheng P.J."/>
            <person name="Li K.L."/>
            <person name="Liang Y.M."/>
            <person name="Chen X.F."/>
            <person name="Zhang C."/>
            <person name="Zhao X."/>
            <person name="He X."/>
            <person name="Zhang G.Q."/>
            <person name="Liu Z.J."/>
            <person name="Xu Q."/>
        </authorList>
    </citation>
    <scope>NUCLEOTIDE SEQUENCE [LARGE SCALE GENOMIC DNA]</scope>
    <source>
        <strain evidence="2">GZMU011</strain>
    </source>
</reference>
<organism evidence="2 3">
    <name type="scientific">Dendrobium thyrsiflorum</name>
    <name type="common">Pinecone-like raceme dendrobium</name>
    <name type="synonym">Orchid</name>
    <dbReference type="NCBI Taxonomy" id="117978"/>
    <lineage>
        <taxon>Eukaryota</taxon>
        <taxon>Viridiplantae</taxon>
        <taxon>Streptophyta</taxon>
        <taxon>Embryophyta</taxon>
        <taxon>Tracheophyta</taxon>
        <taxon>Spermatophyta</taxon>
        <taxon>Magnoliopsida</taxon>
        <taxon>Liliopsida</taxon>
        <taxon>Asparagales</taxon>
        <taxon>Orchidaceae</taxon>
        <taxon>Epidendroideae</taxon>
        <taxon>Malaxideae</taxon>
        <taxon>Dendrobiinae</taxon>
        <taxon>Dendrobium</taxon>
    </lineage>
</organism>
<accession>A0ABD0UNV0</accession>
<name>A0ABD0UNV0_DENTH</name>
<evidence type="ECO:0000256" key="1">
    <source>
        <dbReference type="SAM" id="MobiDB-lite"/>
    </source>
</evidence>
<evidence type="ECO:0000313" key="2">
    <source>
        <dbReference type="EMBL" id="KAL0911982.1"/>
    </source>
</evidence>
<dbReference type="AlphaFoldDB" id="A0ABD0UNV0"/>
<dbReference type="Proteomes" id="UP001552299">
    <property type="component" value="Unassembled WGS sequence"/>
</dbReference>
<comment type="caution">
    <text evidence="2">The sequence shown here is derived from an EMBL/GenBank/DDBJ whole genome shotgun (WGS) entry which is preliminary data.</text>
</comment>
<keyword evidence="3" id="KW-1185">Reference proteome</keyword>
<feature type="compositionally biased region" description="Polar residues" evidence="1">
    <location>
        <begin position="24"/>
        <end position="43"/>
    </location>
</feature>
<gene>
    <name evidence="2" type="ORF">M5K25_017922</name>
</gene>
<proteinExistence type="predicted"/>
<feature type="region of interest" description="Disordered" evidence="1">
    <location>
        <begin position="24"/>
        <end position="48"/>
    </location>
</feature>
<sequence length="102" mass="11209">MELELEALFGISEIWTVRSKIGWSGSSHTVQSSPIDRAQSSHSQRGRRGVIAAISSSRDQFSGPDERLRLNIFIGRVQGKLACINRPSSKSFKGLGTAHEQI</sequence>
<evidence type="ECO:0000313" key="3">
    <source>
        <dbReference type="Proteomes" id="UP001552299"/>
    </source>
</evidence>
<protein>
    <submittedName>
        <fullName evidence="2">Uncharacterized protein</fullName>
    </submittedName>
</protein>
<dbReference type="EMBL" id="JANQDX010000014">
    <property type="protein sequence ID" value="KAL0911982.1"/>
    <property type="molecule type" value="Genomic_DNA"/>
</dbReference>